<dbReference type="InterPro" id="IPR012674">
    <property type="entry name" value="Calycin"/>
</dbReference>
<dbReference type="InterPro" id="IPR018536">
    <property type="entry name" value="CpcS/CpeS"/>
</dbReference>
<sequence>MSLPVITTPIDNLEALAANFFEQSAGQWTSQRRYYTLKNGEAQEVVSALNIEFLEANHPELVALEAMHGLDTPIICGVKSSWESNYISPSRKQATGSTVFGLQGNILYRDRGFATTKPVLATYEMRDRNTMQLHTEYGGSAFDEELKLVGDKHRTRQTIISRAGQEIMIGQYLETRA</sequence>
<comment type="caution">
    <text evidence="4">The sequence shown here is derived from an EMBL/GenBank/DDBJ whole genome shotgun (WGS) entry which is preliminary data.</text>
</comment>
<dbReference type="EMBL" id="QXHD01000004">
    <property type="protein sequence ID" value="NEZ59093.1"/>
    <property type="molecule type" value="Genomic_DNA"/>
</dbReference>
<dbReference type="RefSeq" id="WP_163670397.1">
    <property type="nucleotide sequence ID" value="NZ_QXHD01000004.1"/>
</dbReference>
<evidence type="ECO:0000313" key="5">
    <source>
        <dbReference type="Proteomes" id="UP000481033"/>
    </source>
</evidence>
<evidence type="ECO:0000313" key="4">
    <source>
        <dbReference type="EMBL" id="NEZ59093.1"/>
    </source>
</evidence>
<evidence type="ECO:0000256" key="3">
    <source>
        <dbReference type="HAMAP-Rule" id="MF_01459"/>
    </source>
</evidence>
<dbReference type="HAMAP" id="MF_01459">
    <property type="entry name" value="Chrphore_lyase_CpxS"/>
    <property type="match status" value="1"/>
</dbReference>
<dbReference type="AlphaFoldDB" id="A0A6M0RTK4"/>
<dbReference type="Pfam" id="PF09367">
    <property type="entry name" value="CpeS"/>
    <property type="match status" value="1"/>
</dbReference>
<organism evidence="4 5">
    <name type="scientific">Adonisia turfae CCMR0081</name>
    <dbReference type="NCBI Taxonomy" id="2292702"/>
    <lineage>
        <taxon>Bacteria</taxon>
        <taxon>Bacillati</taxon>
        <taxon>Cyanobacteriota</taxon>
        <taxon>Adonisia</taxon>
        <taxon>Adonisia turfae</taxon>
    </lineage>
</organism>
<accession>A0A6M0RTK4</accession>
<keyword evidence="2 3" id="KW-0456">Lyase</keyword>
<keyword evidence="5" id="KW-1185">Reference proteome</keyword>
<gene>
    <name evidence="3" type="primary">cpcS</name>
    <name evidence="4" type="ORF">DXZ20_26310</name>
</gene>
<evidence type="ECO:0000256" key="1">
    <source>
        <dbReference type="ARBA" id="ARBA00010681"/>
    </source>
</evidence>
<dbReference type="EC" id="4.-.-.-" evidence="3"/>
<dbReference type="Gene3D" id="2.40.128.20">
    <property type="match status" value="1"/>
</dbReference>
<dbReference type="CDD" id="cd16339">
    <property type="entry name" value="CpcS"/>
    <property type="match status" value="1"/>
</dbReference>
<dbReference type="GO" id="GO:0017006">
    <property type="term" value="P:protein-tetrapyrrole linkage"/>
    <property type="evidence" value="ECO:0007669"/>
    <property type="project" value="UniProtKB-UniRule"/>
</dbReference>
<comment type="function">
    <text evidence="3">Covalently attaches a chromophore to Cys residue(s) of phycobiliproteins.</text>
</comment>
<dbReference type="Proteomes" id="UP000481033">
    <property type="component" value="Unassembled WGS sequence"/>
</dbReference>
<evidence type="ECO:0000256" key="2">
    <source>
        <dbReference type="ARBA" id="ARBA00023239"/>
    </source>
</evidence>
<dbReference type="GO" id="GO:0016829">
    <property type="term" value="F:lyase activity"/>
    <property type="evidence" value="ECO:0007669"/>
    <property type="project" value="UniProtKB-KW"/>
</dbReference>
<proteinExistence type="inferred from homology"/>
<name>A0A6M0RTK4_9CYAN</name>
<protein>
    <recommendedName>
        <fullName evidence="3">Chromophore lyase CpcS/CpeS</fullName>
        <ecNumber evidence="3">4.-.-.-</ecNumber>
    </recommendedName>
</protein>
<reference evidence="4 5" key="1">
    <citation type="journal article" date="2020" name="Microb. Ecol.">
        <title>Ecogenomics of the Marine Benthic Filamentous Cyanobacterium Adonisia.</title>
        <authorList>
            <person name="Walter J.M."/>
            <person name="Coutinho F.H."/>
            <person name="Leomil L."/>
            <person name="Hargreaves P.I."/>
            <person name="Campeao M.E."/>
            <person name="Vieira V.V."/>
            <person name="Silva B.S."/>
            <person name="Fistarol G.O."/>
            <person name="Salomon P.S."/>
            <person name="Sawabe T."/>
            <person name="Mino S."/>
            <person name="Hosokawa M."/>
            <person name="Miyashita H."/>
            <person name="Maruyama F."/>
            <person name="van Verk M.C."/>
            <person name="Dutilh B.E."/>
            <person name="Thompson C.C."/>
            <person name="Thompson F.L."/>
        </authorList>
    </citation>
    <scope>NUCLEOTIDE SEQUENCE [LARGE SCALE GENOMIC DNA]</scope>
    <source>
        <strain evidence="4 5">CCMR0081</strain>
    </source>
</reference>
<comment type="similarity">
    <text evidence="1 3">Belongs to the CpcS/CpeS biliprotein lyase family.</text>
</comment>